<accession>A0AAE0AAU6</accession>
<proteinExistence type="predicted"/>
<protein>
    <submittedName>
        <fullName evidence="1">Uncharacterized protein</fullName>
    </submittedName>
</protein>
<gene>
    <name evidence="1" type="ORF">Dsin_021008</name>
</gene>
<reference evidence="1" key="1">
    <citation type="journal article" date="2023" name="Plant J.">
        <title>Genome sequences and population genomics provide insights into the demographic history, inbreeding, and mutation load of two 'living fossil' tree species of Dipteronia.</title>
        <authorList>
            <person name="Feng Y."/>
            <person name="Comes H.P."/>
            <person name="Chen J."/>
            <person name="Zhu S."/>
            <person name="Lu R."/>
            <person name="Zhang X."/>
            <person name="Li P."/>
            <person name="Qiu J."/>
            <person name="Olsen K.M."/>
            <person name="Qiu Y."/>
        </authorList>
    </citation>
    <scope>NUCLEOTIDE SEQUENCE</scope>
    <source>
        <strain evidence="1">NBL</strain>
    </source>
</reference>
<dbReference type="Proteomes" id="UP001281410">
    <property type="component" value="Unassembled WGS sequence"/>
</dbReference>
<dbReference type="AlphaFoldDB" id="A0AAE0AAU6"/>
<evidence type="ECO:0000313" key="1">
    <source>
        <dbReference type="EMBL" id="KAK3206962.1"/>
    </source>
</evidence>
<dbReference type="PANTHER" id="PTHR47481:SF10">
    <property type="entry name" value="COPIA-LIKE POLYPROTEIN_RETROTRANSPOSON"/>
    <property type="match status" value="1"/>
</dbReference>
<dbReference type="PANTHER" id="PTHR47481">
    <property type="match status" value="1"/>
</dbReference>
<keyword evidence="2" id="KW-1185">Reference proteome</keyword>
<evidence type="ECO:0000313" key="2">
    <source>
        <dbReference type="Proteomes" id="UP001281410"/>
    </source>
</evidence>
<name>A0AAE0AAU6_9ROSI</name>
<comment type="caution">
    <text evidence="1">The sequence shown here is derived from an EMBL/GenBank/DDBJ whole genome shotgun (WGS) entry which is preliminary data.</text>
</comment>
<organism evidence="1 2">
    <name type="scientific">Dipteronia sinensis</name>
    <dbReference type="NCBI Taxonomy" id="43782"/>
    <lineage>
        <taxon>Eukaryota</taxon>
        <taxon>Viridiplantae</taxon>
        <taxon>Streptophyta</taxon>
        <taxon>Embryophyta</taxon>
        <taxon>Tracheophyta</taxon>
        <taxon>Spermatophyta</taxon>
        <taxon>Magnoliopsida</taxon>
        <taxon>eudicotyledons</taxon>
        <taxon>Gunneridae</taxon>
        <taxon>Pentapetalae</taxon>
        <taxon>rosids</taxon>
        <taxon>malvids</taxon>
        <taxon>Sapindales</taxon>
        <taxon>Sapindaceae</taxon>
        <taxon>Hippocastanoideae</taxon>
        <taxon>Acereae</taxon>
        <taxon>Dipteronia</taxon>
    </lineage>
</organism>
<dbReference type="EMBL" id="JANJYJ010000006">
    <property type="protein sequence ID" value="KAK3206962.1"/>
    <property type="molecule type" value="Genomic_DNA"/>
</dbReference>
<sequence length="98" mass="11160">MIDGTDSAFQSWNSLEEQLLPMTKEKEIILNESQMSLKKGNLSLDEYLRKFKNICYSLAAVKNPVDEINKVFKLARGLGPKYKDFSYCYASTSSIPIL</sequence>